<evidence type="ECO:0000313" key="1">
    <source>
        <dbReference type="EMBL" id="AZS06403.1"/>
    </source>
</evidence>
<accession>A0A3S9U833</accession>
<gene>
    <name evidence="1" type="ORF">AAS23_gp90</name>
</gene>
<dbReference type="Proteomes" id="UP000288641">
    <property type="component" value="Segment"/>
</dbReference>
<protein>
    <submittedName>
        <fullName evidence="1">Uncharacterized protein</fullName>
    </submittedName>
</protein>
<name>A0A3S9U833_9CAUD</name>
<sequence>MKTFDIKVTVRKMGRKCANCIQRANGKYKAENAEAAIAMMKQKLNVDLDTHQVSIDLIREV</sequence>
<proteinExistence type="predicted"/>
<keyword evidence="2" id="KW-1185">Reference proteome</keyword>
<dbReference type="EMBL" id="MK095606">
    <property type="protein sequence ID" value="AZS06403.1"/>
    <property type="molecule type" value="Genomic_DNA"/>
</dbReference>
<evidence type="ECO:0000313" key="2">
    <source>
        <dbReference type="Proteomes" id="UP000288641"/>
    </source>
</evidence>
<organism evidence="1 2">
    <name type="scientific">Pantoea phage vB_PagS_AAS23</name>
    <dbReference type="NCBI Taxonomy" id="2499073"/>
    <lineage>
        <taxon>Viruses</taxon>
        <taxon>Duplodnaviria</taxon>
        <taxon>Heunggongvirae</taxon>
        <taxon>Uroviricota</taxon>
        <taxon>Caudoviricetes</taxon>
        <taxon>Drexlerviridae</taxon>
        <taxon>Sauletekiovirus</taxon>
        <taxon>Sauletekiovirus AAS23</taxon>
    </lineage>
</organism>
<reference evidence="1 2" key="1">
    <citation type="submission" date="2018-10" db="EMBL/GenBank/DDBJ databases">
        <title>Complete genome sequence of Pantoea phage vB_PagS_AAS23.</title>
        <authorList>
            <person name="Truncaite L."/>
            <person name="Simoliuniene M."/>
            <person name="Kazlauskas D."/>
            <person name="Meskys R."/>
            <person name="Simoliunas E."/>
        </authorList>
    </citation>
    <scope>NUCLEOTIDE SEQUENCE [LARGE SCALE GENOMIC DNA]</scope>
    <source>
        <strain evidence="1">AAS23</strain>
    </source>
</reference>